<keyword evidence="3" id="KW-1185">Reference proteome</keyword>
<feature type="compositionally biased region" description="Polar residues" evidence="1">
    <location>
        <begin position="113"/>
        <end position="130"/>
    </location>
</feature>
<reference evidence="2 3" key="1">
    <citation type="journal article" date="2020" name="IScience">
        <title>Genome Sequencing of the Endangered Kingdonia uniflora (Circaeasteraceae, Ranunculales) Reveals Potential Mechanisms of Evolutionary Specialization.</title>
        <authorList>
            <person name="Sun Y."/>
            <person name="Deng T."/>
            <person name="Zhang A."/>
            <person name="Moore M.J."/>
            <person name="Landis J.B."/>
            <person name="Lin N."/>
            <person name="Zhang H."/>
            <person name="Zhang X."/>
            <person name="Huang J."/>
            <person name="Zhang X."/>
            <person name="Sun H."/>
            <person name="Wang H."/>
        </authorList>
    </citation>
    <scope>NUCLEOTIDE SEQUENCE [LARGE SCALE GENOMIC DNA]</scope>
    <source>
        <strain evidence="2">TB1705</strain>
        <tissue evidence="2">Leaf</tissue>
    </source>
</reference>
<evidence type="ECO:0000313" key="3">
    <source>
        <dbReference type="Proteomes" id="UP000541444"/>
    </source>
</evidence>
<evidence type="ECO:0000256" key="1">
    <source>
        <dbReference type="SAM" id="MobiDB-lite"/>
    </source>
</evidence>
<name>A0A7J7NCA7_9MAGN</name>
<feature type="region of interest" description="Disordered" evidence="1">
    <location>
        <begin position="94"/>
        <end position="130"/>
    </location>
</feature>
<gene>
    <name evidence="2" type="ORF">GIB67_033900</name>
</gene>
<evidence type="ECO:0000313" key="2">
    <source>
        <dbReference type="EMBL" id="KAF6164684.1"/>
    </source>
</evidence>
<dbReference type="EMBL" id="JACGCM010000917">
    <property type="protein sequence ID" value="KAF6164684.1"/>
    <property type="molecule type" value="Genomic_DNA"/>
</dbReference>
<dbReference type="AlphaFoldDB" id="A0A7J7NCA7"/>
<feature type="compositionally biased region" description="Acidic residues" evidence="1">
    <location>
        <begin position="58"/>
        <end position="68"/>
    </location>
</feature>
<dbReference type="Proteomes" id="UP000541444">
    <property type="component" value="Unassembled WGS sequence"/>
</dbReference>
<comment type="caution">
    <text evidence="2">The sequence shown here is derived from an EMBL/GenBank/DDBJ whole genome shotgun (WGS) entry which is preliminary data.</text>
</comment>
<sequence length="219" mass="24896">MEGKLSQITSTIKKCEAERQDPGLSNFNKLQKSFKRWKDMNEGIETHKEPQIERLGDDGLETADENLNDESATQRNDLGFGSAQEALGDQQTEGDIMNEGNADASPTAHPPQTEVSQNQKETTAPINDTYSPDRSLLLSFKFHRARSIYLGQEPDCLRVHHHARTWHLDKEPTIVQDLLCLQMELSREPPNVGEHEQYLMLRDENKALMEQISALNEEI</sequence>
<proteinExistence type="predicted"/>
<feature type="region of interest" description="Disordered" evidence="1">
    <location>
        <begin position="41"/>
        <end position="77"/>
    </location>
</feature>
<organism evidence="2 3">
    <name type="scientific">Kingdonia uniflora</name>
    <dbReference type="NCBI Taxonomy" id="39325"/>
    <lineage>
        <taxon>Eukaryota</taxon>
        <taxon>Viridiplantae</taxon>
        <taxon>Streptophyta</taxon>
        <taxon>Embryophyta</taxon>
        <taxon>Tracheophyta</taxon>
        <taxon>Spermatophyta</taxon>
        <taxon>Magnoliopsida</taxon>
        <taxon>Ranunculales</taxon>
        <taxon>Circaeasteraceae</taxon>
        <taxon>Kingdonia</taxon>
    </lineage>
</organism>
<feature type="compositionally biased region" description="Basic and acidic residues" evidence="1">
    <location>
        <begin position="41"/>
        <end position="57"/>
    </location>
</feature>
<accession>A0A7J7NCA7</accession>
<protein>
    <submittedName>
        <fullName evidence="2">Uncharacterized protein</fullName>
    </submittedName>
</protein>